<keyword evidence="1" id="KW-0472">Membrane</keyword>
<feature type="transmembrane region" description="Helical" evidence="1">
    <location>
        <begin position="46"/>
        <end position="65"/>
    </location>
</feature>
<keyword evidence="1" id="KW-1133">Transmembrane helix</keyword>
<name>A0A6J7D9W9_9ZZZZ</name>
<accession>A0A6J7D9W9</accession>
<dbReference type="AlphaFoldDB" id="A0A6J7D9W9"/>
<feature type="transmembrane region" description="Helical" evidence="1">
    <location>
        <begin position="20"/>
        <end position="40"/>
    </location>
</feature>
<protein>
    <submittedName>
        <fullName evidence="2">Unannotated protein</fullName>
    </submittedName>
</protein>
<proteinExistence type="predicted"/>
<evidence type="ECO:0000313" key="2">
    <source>
        <dbReference type="EMBL" id="CAB4867306.1"/>
    </source>
</evidence>
<evidence type="ECO:0000256" key="1">
    <source>
        <dbReference type="SAM" id="Phobius"/>
    </source>
</evidence>
<keyword evidence="1" id="KW-0812">Transmembrane</keyword>
<reference evidence="2" key="1">
    <citation type="submission" date="2020-05" db="EMBL/GenBank/DDBJ databases">
        <authorList>
            <person name="Chiriac C."/>
            <person name="Salcher M."/>
            <person name="Ghai R."/>
            <person name="Kavagutti S V."/>
        </authorList>
    </citation>
    <scope>NUCLEOTIDE SEQUENCE</scope>
</reference>
<gene>
    <name evidence="2" type="ORF">UFOPK3401_00599</name>
</gene>
<sequence length="78" mass="8386">MDSILQRSIADDFRGRTFSLYDVTFNAAFVLAAAVGAFVVPSSGRSVSLSLFTALLYALTATWLFRRPRSGTTPAGAH</sequence>
<dbReference type="SUPFAM" id="SSF103473">
    <property type="entry name" value="MFS general substrate transporter"/>
    <property type="match status" value="1"/>
</dbReference>
<dbReference type="InterPro" id="IPR036259">
    <property type="entry name" value="MFS_trans_sf"/>
</dbReference>
<dbReference type="EMBL" id="CAFBLM010000019">
    <property type="protein sequence ID" value="CAB4867306.1"/>
    <property type="molecule type" value="Genomic_DNA"/>
</dbReference>
<organism evidence="2">
    <name type="scientific">freshwater metagenome</name>
    <dbReference type="NCBI Taxonomy" id="449393"/>
    <lineage>
        <taxon>unclassified sequences</taxon>
        <taxon>metagenomes</taxon>
        <taxon>ecological metagenomes</taxon>
    </lineage>
</organism>